<organism evidence="1 2">
    <name type="scientific">Amphibacillus xylanus (strain ATCC 51415 / DSM 6626 / JCM 7361 / LMG 17667 / NBRC 15112 / Ep01)</name>
    <dbReference type="NCBI Taxonomy" id="698758"/>
    <lineage>
        <taxon>Bacteria</taxon>
        <taxon>Bacillati</taxon>
        <taxon>Bacillota</taxon>
        <taxon>Bacilli</taxon>
        <taxon>Bacillales</taxon>
        <taxon>Bacillaceae</taxon>
        <taxon>Amphibacillus</taxon>
    </lineage>
</organism>
<dbReference type="EMBL" id="AP012050">
    <property type="protein sequence ID" value="BAM47198.1"/>
    <property type="molecule type" value="Genomic_DNA"/>
</dbReference>
<reference evidence="1 2" key="1">
    <citation type="submission" date="2011-01" db="EMBL/GenBank/DDBJ databases">
        <title>Whole genome sequence of Amphibacillus xylinus NBRC 15112.</title>
        <authorList>
            <person name="Nakazawa H."/>
            <person name="Katano Y."/>
            <person name="Nakamura S."/>
            <person name="Sasagawa M."/>
            <person name="Fukada J."/>
            <person name="Arai T."/>
            <person name="Sasakura N."/>
            <person name="Mochizuki D."/>
            <person name="Hosoyama A."/>
            <person name="Harada K."/>
            <person name="Horikawa H."/>
            <person name="Kato Y."/>
            <person name="Harada T."/>
            <person name="Sasaki K."/>
            <person name="Sekiguchi M."/>
            <person name="Hodoyama M."/>
            <person name="Nishiko R."/>
            <person name="Narita H."/>
            <person name="Hanamaki A."/>
            <person name="Hata C."/>
            <person name="Konno Y."/>
            <person name="Niimura Y."/>
            <person name="Yamazaki S."/>
            <person name="Fujita N."/>
        </authorList>
    </citation>
    <scope>NUCLEOTIDE SEQUENCE [LARGE SCALE GENOMIC DNA]</scope>
    <source>
        <strain evidence="2">ATCC 51415 / DSM 6626 / JCM 7361 / LMG 17667 / NBRC 15112 / Ep01</strain>
    </source>
</reference>
<evidence type="ECO:0000313" key="1">
    <source>
        <dbReference type="EMBL" id="BAM47198.1"/>
    </source>
</evidence>
<evidence type="ECO:0000313" key="2">
    <source>
        <dbReference type="Proteomes" id="UP000006294"/>
    </source>
</evidence>
<dbReference type="AlphaFoldDB" id="K0J797"/>
<dbReference type="OrthoDB" id="1798711at2"/>
<dbReference type="HOGENOM" id="CLU_198029_0_0_9"/>
<dbReference type="STRING" id="698758.AXY_10660"/>
<name>K0J797_AMPXN</name>
<dbReference type="RefSeq" id="WP_015009803.1">
    <property type="nucleotide sequence ID" value="NC_018704.1"/>
</dbReference>
<dbReference type="eggNOG" id="ENOG5032ZSJ">
    <property type="taxonomic scope" value="Bacteria"/>
</dbReference>
<dbReference type="KEGG" id="axl:AXY_10660"/>
<proteinExistence type="predicted"/>
<keyword evidence="2" id="KW-1185">Reference proteome</keyword>
<protein>
    <submittedName>
        <fullName evidence="1">Uncharacterized protein</fullName>
    </submittedName>
</protein>
<dbReference type="Proteomes" id="UP000006294">
    <property type="component" value="Chromosome"/>
</dbReference>
<sequence length="61" mass="7238">MHCINCQSKNLGKIAPDHYYCWNCFIELRKKHDIFHIDEVDLDGSLLSLDDLFTEAERRVQ</sequence>
<accession>K0J797</accession>
<gene>
    <name evidence="1" type="ordered locus">AXY_10660</name>
</gene>